<reference evidence="2" key="1">
    <citation type="submission" date="2019-02" db="EMBL/GenBank/DDBJ databases">
        <authorList>
            <consortium name="Genoscope - CEA"/>
            <person name="William W."/>
        </authorList>
    </citation>
    <scope>NUCLEOTIDE SEQUENCE [LARGE SCALE GENOMIC DNA]</scope>
    <source>
        <strain evidence="2">YSy11</strain>
    </source>
</reference>
<name>A0A653DZV0_9PSED</name>
<organism evidence="2">
    <name type="scientific">Pseudomonas marincola</name>
    <dbReference type="NCBI Taxonomy" id="437900"/>
    <lineage>
        <taxon>Bacteria</taxon>
        <taxon>Pseudomonadati</taxon>
        <taxon>Pseudomonadota</taxon>
        <taxon>Gammaproteobacteria</taxon>
        <taxon>Pseudomonadales</taxon>
        <taxon>Pseudomonadaceae</taxon>
        <taxon>Pseudomonas</taxon>
    </lineage>
</organism>
<dbReference type="InterPro" id="IPR026869">
    <property type="entry name" value="EgtC-like"/>
</dbReference>
<keyword evidence="1" id="KW-0315">Glutamine amidotransferase</keyword>
<proteinExistence type="predicted"/>
<evidence type="ECO:0000313" key="2">
    <source>
        <dbReference type="EMBL" id="VEV95067.1"/>
    </source>
</evidence>
<protein>
    <submittedName>
        <fullName evidence="2">Uncharacterized protein</fullName>
    </submittedName>
</protein>
<accession>A0A653DZV0</accession>
<dbReference type="AlphaFoldDB" id="A0A653DZV0"/>
<dbReference type="EMBL" id="LR215729">
    <property type="protein sequence ID" value="VEV95067.1"/>
    <property type="molecule type" value="Genomic_DNA"/>
</dbReference>
<dbReference type="Pfam" id="PF13230">
    <property type="entry name" value="GATase_4"/>
    <property type="match status" value="1"/>
</dbReference>
<evidence type="ECO:0000256" key="1">
    <source>
        <dbReference type="ARBA" id="ARBA00022962"/>
    </source>
</evidence>
<sequence length="50" mass="5655">MDFQAETTPDDVVTVLATEALTDNERWQVYQPGEWRLWRGGECIAQGLSA</sequence>
<gene>
    <name evidence="2" type="ORF">PMYSY11_0020</name>
</gene>